<dbReference type="Proteomes" id="UP000471166">
    <property type="component" value="Unassembled WGS sequence"/>
</dbReference>
<accession>A0A6P1CKA1</accession>
<dbReference type="SUPFAM" id="SSF82607">
    <property type="entry name" value="YbaB-like"/>
    <property type="match status" value="1"/>
</dbReference>
<dbReference type="GO" id="GO:0003677">
    <property type="term" value="F:DNA binding"/>
    <property type="evidence" value="ECO:0007669"/>
    <property type="project" value="InterPro"/>
</dbReference>
<dbReference type="Gene3D" id="3.30.1310.10">
    <property type="entry name" value="Nucleoid-associated protein YbaB-like domain"/>
    <property type="match status" value="1"/>
</dbReference>
<evidence type="ECO:0000256" key="1">
    <source>
        <dbReference type="SAM" id="MobiDB-lite"/>
    </source>
</evidence>
<sequence>MPSSDPAEASRELAMMAQDIERKAQQFQQLHDRMAALAITETSADRKVSVTVDGNGVPTDIRLAANARGADPAHLSDQIMACLRRAQATLRARVTDLVHGSVGDDEAGQILINQFADRFPDPEPEEPPVPPMERPTPTWTPPAPPEPAPGSAAPGRNDVFIPEEPTDEDLYYQRRSWLE</sequence>
<dbReference type="AlphaFoldDB" id="A0A6P1CKA1"/>
<feature type="region of interest" description="Disordered" evidence="1">
    <location>
        <begin position="118"/>
        <end position="166"/>
    </location>
</feature>
<feature type="compositionally biased region" description="Pro residues" evidence="1">
    <location>
        <begin position="127"/>
        <end position="148"/>
    </location>
</feature>
<dbReference type="InterPro" id="IPR036894">
    <property type="entry name" value="YbaB-like_sf"/>
</dbReference>
<name>A0A6P1CKA1_9NOCA</name>
<dbReference type="InterPro" id="IPR004401">
    <property type="entry name" value="YbaB/EbfC"/>
</dbReference>
<proteinExistence type="predicted"/>
<evidence type="ECO:0000313" key="3">
    <source>
        <dbReference type="Proteomes" id="UP000471166"/>
    </source>
</evidence>
<comment type="caution">
    <text evidence="2">The sequence shown here is derived from an EMBL/GenBank/DDBJ whole genome shotgun (WGS) entry which is preliminary data.</text>
</comment>
<dbReference type="RefSeq" id="WP_163844098.1">
    <property type="nucleotide sequence ID" value="NZ_JAAGVB010000013.1"/>
</dbReference>
<organism evidence="2 3">
    <name type="scientific">Nocardia cyriacigeorgica</name>
    <dbReference type="NCBI Taxonomy" id="135487"/>
    <lineage>
        <taxon>Bacteria</taxon>
        <taxon>Bacillati</taxon>
        <taxon>Actinomycetota</taxon>
        <taxon>Actinomycetes</taxon>
        <taxon>Mycobacteriales</taxon>
        <taxon>Nocardiaceae</taxon>
        <taxon>Nocardia</taxon>
    </lineage>
</organism>
<evidence type="ECO:0000313" key="2">
    <source>
        <dbReference type="EMBL" id="NEW33021.1"/>
    </source>
</evidence>
<dbReference type="Pfam" id="PF02575">
    <property type="entry name" value="YbaB_DNA_bd"/>
    <property type="match status" value="1"/>
</dbReference>
<reference evidence="2 3" key="1">
    <citation type="submission" date="2020-01" db="EMBL/GenBank/DDBJ databases">
        <title>Genetics and antimicrobial susceptibilities of Nocardia species isolated from the soil; a comparison with species isolated from humans.</title>
        <authorList>
            <person name="Carrasco G."/>
            <person name="Monzon S."/>
            <person name="Sansegundo M."/>
            <person name="Garcia E."/>
            <person name="Garrido N."/>
            <person name="Medina M.J."/>
            <person name="Villalon P."/>
            <person name="Ramirez-Arocha A.C."/>
            <person name="Jimenez P."/>
            <person name="Cuesta I."/>
            <person name="Valdezate S."/>
        </authorList>
    </citation>
    <scope>NUCLEOTIDE SEQUENCE [LARGE SCALE GENOMIC DNA]</scope>
    <source>
        <strain evidence="2 3">CNM20110626</strain>
    </source>
</reference>
<dbReference type="EMBL" id="JAAGVB010000013">
    <property type="protein sequence ID" value="NEW33021.1"/>
    <property type="molecule type" value="Genomic_DNA"/>
</dbReference>
<gene>
    <name evidence="2" type="ORF">GV791_10695</name>
</gene>
<protein>
    <submittedName>
        <fullName evidence="2">YbaB/EbfC family nucleoid-associated protein</fullName>
    </submittedName>
</protein>